<protein>
    <submittedName>
        <fullName evidence="1">Uncharacterized protein</fullName>
    </submittedName>
</protein>
<name>M6UGC4_9LEPT</name>
<evidence type="ECO:0000313" key="2">
    <source>
        <dbReference type="Proteomes" id="UP000012160"/>
    </source>
</evidence>
<dbReference type="AlphaFoldDB" id="M6UGC4"/>
<reference evidence="1 2" key="1">
    <citation type="submission" date="2013-01" db="EMBL/GenBank/DDBJ databases">
        <authorList>
            <person name="Harkins D.M."/>
            <person name="Durkin A.S."/>
            <person name="Brinkac L.M."/>
            <person name="Haft D.H."/>
            <person name="Selengut J.D."/>
            <person name="Sanka R."/>
            <person name="DePew J."/>
            <person name="Purushe J."/>
            <person name="Matthias M.A."/>
            <person name="Vinetz J.M."/>
            <person name="Sutton G.G."/>
            <person name="Nierman W.C."/>
            <person name="Fouts D.E."/>
        </authorList>
    </citation>
    <scope>NUCLEOTIDE SEQUENCE [LARGE SCALE GENOMIC DNA]</scope>
    <source>
        <strain evidence="1 2">ZUN179</strain>
    </source>
</reference>
<sequence>MYIKTRNNGKIAEVLGRSLNENDVAIFESDPNIPMLEYNRFIILFLFHKDKTHKKTESKLFVVSHTVKKLKDRHLTNELSGPVDLSV</sequence>
<proteinExistence type="predicted"/>
<accession>M6UGC4</accession>
<evidence type="ECO:0000313" key="1">
    <source>
        <dbReference type="EMBL" id="EMO43575.1"/>
    </source>
</evidence>
<dbReference type="EMBL" id="AHOQ02000050">
    <property type="protein sequence ID" value="EMO43575.1"/>
    <property type="molecule type" value="Genomic_DNA"/>
</dbReference>
<dbReference type="RefSeq" id="WP_004486630.1">
    <property type="nucleotide sequence ID" value="NZ_AHOQ02000050.1"/>
</dbReference>
<comment type="caution">
    <text evidence="1">The sequence shown here is derived from an EMBL/GenBank/DDBJ whole genome shotgun (WGS) entry which is preliminary data.</text>
</comment>
<organism evidence="1 2">
    <name type="scientific">Leptospira santarosai str. ZUN179</name>
    <dbReference type="NCBI Taxonomy" id="1049985"/>
    <lineage>
        <taxon>Bacteria</taxon>
        <taxon>Pseudomonadati</taxon>
        <taxon>Spirochaetota</taxon>
        <taxon>Spirochaetia</taxon>
        <taxon>Leptospirales</taxon>
        <taxon>Leptospiraceae</taxon>
        <taxon>Leptospira</taxon>
    </lineage>
</organism>
<gene>
    <name evidence="1" type="ORF">LEP1GSC187_2857</name>
</gene>
<dbReference type="Proteomes" id="UP000012160">
    <property type="component" value="Unassembled WGS sequence"/>
</dbReference>